<dbReference type="InterPro" id="IPR033431">
    <property type="entry name" value="DUF5126"/>
</dbReference>
<accession>A0A2T7BFA0</accession>
<proteinExistence type="predicted"/>
<feature type="domain" description="DUF4959" evidence="1">
    <location>
        <begin position="30"/>
        <end position="133"/>
    </location>
</feature>
<dbReference type="SUPFAM" id="SSF49785">
    <property type="entry name" value="Galactose-binding domain-like"/>
    <property type="match status" value="1"/>
</dbReference>
<dbReference type="InterPro" id="IPR032164">
    <property type="entry name" value="DUF5000"/>
</dbReference>
<dbReference type="Pfam" id="PF17166">
    <property type="entry name" value="DUF5126"/>
    <property type="match status" value="1"/>
</dbReference>
<dbReference type="Pfam" id="PF16323">
    <property type="entry name" value="DUF4959"/>
    <property type="match status" value="1"/>
</dbReference>
<dbReference type="EMBL" id="QCYK01000002">
    <property type="protein sequence ID" value="PUZ24961.1"/>
    <property type="molecule type" value="Genomic_DNA"/>
</dbReference>
<dbReference type="Pfam" id="PF16391">
    <property type="entry name" value="DUF5000"/>
    <property type="match status" value="1"/>
</dbReference>
<keyword evidence="5" id="KW-1185">Reference proteome</keyword>
<feature type="domain" description="DUF5126" evidence="3">
    <location>
        <begin position="134"/>
        <end position="236"/>
    </location>
</feature>
<dbReference type="AlphaFoldDB" id="A0A2T7BFA0"/>
<protein>
    <recommendedName>
        <fullName evidence="6">DUF4959 domain-containing protein</fullName>
    </recommendedName>
</protein>
<evidence type="ECO:0000259" key="2">
    <source>
        <dbReference type="Pfam" id="PF16391"/>
    </source>
</evidence>
<comment type="caution">
    <text evidence="4">The sequence shown here is derived from an EMBL/GenBank/DDBJ whole genome shotgun (WGS) entry which is preliminary data.</text>
</comment>
<name>A0A2T7BFA0_9BACT</name>
<evidence type="ECO:0008006" key="6">
    <source>
        <dbReference type="Google" id="ProtNLM"/>
    </source>
</evidence>
<dbReference type="Proteomes" id="UP000244450">
    <property type="component" value="Unassembled WGS sequence"/>
</dbReference>
<dbReference type="PROSITE" id="PS51257">
    <property type="entry name" value="PROKAR_LIPOPROTEIN"/>
    <property type="match status" value="1"/>
</dbReference>
<feature type="domain" description="DUF5000" evidence="2">
    <location>
        <begin position="263"/>
        <end position="401"/>
    </location>
</feature>
<evidence type="ECO:0000259" key="1">
    <source>
        <dbReference type="Pfam" id="PF16323"/>
    </source>
</evidence>
<sequence>MVTSEKATDMFLHKRQLHMIFAALGLLLAACKEEKIGPLPHTGSGIPLQVDHLQVENIHGGANITYVVPEDPNLLYVEAEWTDKGVNRNTKASYYSDTLHLEGFGDTSMHTVTIYSVNKNDQKSAAQTISIKPLTPPVWEVFKTLTVRPDFGGINVGFENDTHADIVISVLTNDSIGKLGVANALYTRLQRDSFSTRGYDSTARVFGLFVKDRWNNHSDTLFTTQKPLFELQLNKSLFKEVNPYPGDINNNLYSTAYPMSKIWDGNTGTIYVTASTLVLPESFTINLGVTAKFSRIKFNQRQSTAFYFASGSPRVFQIYGSNSPAADGNWDSWTLLQTCTSVKPSGLPLGTLSNDDISYAAAGEDYNFPIDAGAYRYLRFKILNTWGNSGGVTFSEITLWGAY</sequence>
<reference evidence="4 5" key="1">
    <citation type="submission" date="2018-04" db="EMBL/GenBank/DDBJ databases">
        <title>Chitinophaga fuyangensis sp. nov., isolated from soil in a chemical factory.</title>
        <authorList>
            <person name="Chen K."/>
        </authorList>
    </citation>
    <scope>NUCLEOTIDE SEQUENCE [LARGE SCALE GENOMIC DNA]</scope>
    <source>
        <strain evidence="4 5">LY-1</strain>
    </source>
</reference>
<gene>
    <name evidence="4" type="ORF">DCC81_11630</name>
</gene>
<evidence type="ECO:0000313" key="4">
    <source>
        <dbReference type="EMBL" id="PUZ24961.1"/>
    </source>
</evidence>
<dbReference type="InterPro" id="IPR008979">
    <property type="entry name" value="Galactose-bd-like_sf"/>
</dbReference>
<dbReference type="Gene3D" id="2.60.120.260">
    <property type="entry name" value="Galactose-binding domain-like"/>
    <property type="match status" value="1"/>
</dbReference>
<evidence type="ECO:0000313" key="5">
    <source>
        <dbReference type="Proteomes" id="UP000244450"/>
    </source>
</evidence>
<evidence type="ECO:0000259" key="3">
    <source>
        <dbReference type="Pfam" id="PF17166"/>
    </source>
</evidence>
<dbReference type="InterPro" id="IPR032527">
    <property type="entry name" value="DUF4959"/>
</dbReference>
<organism evidence="4 5">
    <name type="scientific">Chitinophaga parva</name>
    <dbReference type="NCBI Taxonomy" id="2169414"/>
    <lineage>
        <taxon>Bacteria</taxon>
        <taxon>Pseudomonadati</taxon>
        <taxon>Bacteroidota</taxon>
        <taxon>Chitinophagia</taxon>
        <taxon>Chitinophagales</taxon>
        <taxon>Chitinophagaceae</taxon>
        <taxon>Chitinophaga</taxon>
    </lineage>
</organism>